<dbReference type="PANTHER" id="PTHR11102">
    <property type="entry name" value="SEL-1-LIKE PROTEIN"/>
    <property type="match status" value="1"/>
</dbReference>
<gene>
    <name evidence="2" type="ORF">BACPLE_00980</name>
</gene>
<keyword evidence="1" id="KW-0732">Signal</keyword>
<dbReference type="GO" id="GO:0036503">
    <property type="term" value="P:ERAD pathway"/>
    <property type="evidence" value="ECO:0007669"/>
    <property type="project" value="TreeGrafter"/>
</dbReference>
<evidence type="ECO:0000313" key="3">
    <source>
        <dbReference type="Proteomes" id="UP000003452"/>
    </source>
</evidence>
<feature type="chain" id="PRO_5002828881" evidence="1">
    <location>
        <begin position="23"/>
        <end position="579"/>
    </location>
</feature>
<sequence>MTKLICLLLTTFSLLAISPVKAQSKEEKCLQKLSEYLTYVEKQQWNKTLKPIADCAYYAKGAMKLDNEVRILCWYLYLGELIKHNPNNRDDIREYSGLICSYGYKYEEKPKSYGLELIVANAFILNSGYVKEVWKPIQLAKAINVLTRLEQMNVQPVAEKDYEAFYILSGLSVSDAERLKMMQYTVQLMETLSGLEWFNAAEEALDHRNMKGCPFAALFCVQQSEKKNFPNAWALHGNMFENGKVVHKDLDQAVKYYKQAANNGSVWGKIEYASFLINGKIVEKDYSQALQLLNSVAGESDFLRYGGGYQLGRLYEYGWGVEVNREKAMEFYTDSYEKCIWTKLKELSYEGSMRLENKISEELIDAEVAGVDISQMSVDELLTIAQRYEEINAKSKAVIYEIQAARKGSSYSACKVGVKYFDWSKREDEMWLKYAFEVFDIGSKGNYAPCKYNLALMYLYGYGISPNYEKALELYNKYIEQISAEGYEEYSKDNYLGTITGTLYNEEATKKGIPLKKELDDFNNPDELYQWARFRERDSRPEISIYFYTRAAQKGHPKAAERLEAFKKKIAEKQNSSKQ</sequence>
<proteinExistence type="predicted"/>
<evidence type="ECO:0000313" key="2">
    <source>
        <dbReference type="EMBL" id="EDY96537.1"/>
    </source>
</evidence>
<reference evidence="2 3" key="2">
    <citation type="submission" date="2008-08" db="EMBL/GenBank/DDBJ databases">
        <authorList>
            <person name="Fulton L."/>
            <person name="Clifton S."/>
            <person name="Fulton B."/>
            <person name="Xu J."/>
            <person name="Minx P."/>
            <person name="Pepin K.H."/>
            <person name="Johnson M."/>
            <person name="Thiruvilangam P."/>
            <person name="Bhonagiri V."/>
            <person name="Nash W.E."/>
            <person name="Mardis E.R."/>
            <person name="Wilson R.K."/>
        </authorList>
    </citation>
    <scope>NUCLEOTIDE SEQUENCE [LARGE SCALE GENOMIC DNA]</scope>
    <source>
        <strain evidence="3">DSM 17135 / JCM 12973 / M2</strain>
    </source>
</reference>
<dbReference type="GeneID" id="43186634"/>
<dbReference type="Gene3D" id="1.25.40.10">
    <property type="entry name" value="Tetratricopeptide repeat domain"/>
    <property type="match status" value="2"/>
</dbReference>
<comment type="caution">
    <text evidence="2">The sequence shown here is derived from an EMBL/GenBank/DDBJ whole genome shotgun (WGS) entry which is preliminary data.</text>
</comment>
<reference evidence="2 3" key="1">
    <citation type="submission" date="2008-08" db="EMBL/GenBank/DDBJ databases">
        <title>Draft genome sequence of Bacteroides plebeius (DSM 17135).</title>
        <authorList>
            <person name="Sudarsanam P."/>
            <person name="Ley R."/>
            <person name="Guruge J."/>
            <person name="Turnbaugh P.J."/>
            <person name="Mahowald M."/>
            <person name="Liep D."/>
            <person name="Gordon J."/>
        </authorList>
    </citation>
    <scope>NUCLEOTIDE SEQUENCE [LARGE SCALE GENOMIC DNA]</scope>
    <source>
        <strain evidence="3">DSM 17135 / JCM 12973 / M2</strain>
    </source>
</reference>
<dbReference type="PANTHER" id="PTHR11102:SF147">
    <property type="entry name" value="SEL1L ADAPTOR SUBUNIT OF ERAD E3 UBIQUITIN LIGASE"/>
    <property type="match status" value="1"/>
</dbReference>
<dbReference type="RefSeq" id="WP_007558586.1">
    <property type="nucleotide sequence ID" value="NZ_DS990119.1"/>
</dbReference>
<dbReference type="Pfam" id="PF08238">
    <property type="entry name" value="Sel1"/>
    <property type="match status" value="5"/>
</dbReference>
<name>B5CW90_PHOPM</name>
<feature type="signal peptide" evidence="1">
    <location>
        <begin position="1"/>
        <end position="22"/>
    </location>
</feature>
<dbReference type="OrthoDB" id="6114904at2"/>
<evidence type="ECO:0000256" key="1">
    <source>
        <dbReference type="SAM" id="SignalP"/>
    </source>
</evidence>
<dbReference type="InterPro" id="IPR006597">
    <property type="entry name" value="Sel1-like"/>
</dbReference>
<dbReference type="InterPro" id="IPR050767">
    <property type="entry name" value="Sel1_AlgK"/>
</dbReference>
<dbReference type="HOGENOM" id="CLU_470661_0_0_10"/>
<dbReference type="EMBL" id="ABQC02000012">
    <property type="protein sequence ID" value="EDY96537.1"/>
    <property type="molecule type" value="Genomic_DNA"/>
</dbReference>
<dbReference type="SUPFAM" id="SSF81901">
    <property type="entry name" value="HCP-like"/>
    <property type="match status" value="2"/>
</dbReference>
<dbReference type="AlphaFoldDB" id="B5CW90"/>
<dbReference type="SMART" id="SM00671">
    <property type="entry name" value="SEL1"/>
    <property type="match status" value="4"/>
</dbReference>
<organism evidence="2 3">
    <name type="scientific">Phocaeicola plebeius (strain DSM 17135 / JCM 12973 / CCUG 54634 / M2)</name>
    <name type="common">Bacteroides plebeius</name>
    <dbReference type="NCBI Taxonomy" id="484018"/>
    <lineage>
        <taxon>Bacteria</taxon>
        <taxon>Pseudomonadati</taxon>
        <taxon>Bacteroidota</taxon>
        <taxon>Bacteroidia</taxon>
        <taxon>Bacteroidales</taxon>
        <taxon>Bacteroidaceae</taxon>
        <taxon>Phocaeicola</taxon>
    </lineage>
</organism>
<accession>B5CW90</accession>
<protein>
    <submittedName>
        <fullName evidence="2">Sel1 repeat protein</fullName>
    </submittedName>
</protein>
<dbReference type="InterPro" id="IPR011990">
    <property type="entry name" value="TPR-like_helical_dom_sf"/>
</dbReference>
<dbReference type="Proteomes" id="UP000003452">
    <property type="component" value="Unassembled WGS sequence"/>
</dbReference>